<comment type="similarity">
    <text evidence="1 3">Belongs to the short-chain dehydrogenases/reductases (SDR) family.</text>
</comment>
<keyword evidence="3" id="KW-0276">Fatty acid metabolism</keyword>
<evidence type="ECO:0000256" key="2">
    <source>
        <dbReference type="ARBA" id="ARBA00023002"/>
    </source>
</evidence>
<dbReference type="InterPro" id="IPR050259">
    <property type="entry name" value="SDR"/>
</dbReference>
<evidence type="ECO:0000259" key="4">
    <source>
        <dbReference type="SMART" id="SM00822"/>
    </source>
</evidence>
<dbReference type="NCBIfam" id="NF009466">
    <property type="entry name" value="PRK12826.1-2"/>
    <property type="match status" value="1"/>
</dbReference>
<dbReference type="EMBL" id="JBHUJB010000079">
    <property type="protein sequence ID" value="MFD2160405.1"/>
    <property type="molecule type" value="Genomic_DNA"/>
</dbReference>
<evidence type="ECO:0000313" key="6">
    <source>
        <dbReference type="Proteomes" id="UP001597389"/>
    </source>
</evidence>
<feature type="domain" description="Ketoreductase" evidence="4">
    <location>
        <begin position="7"/>
        <end position="192"/>
    </location>
</feature>
<dbReference type="PRINTS" id="PR00080">
    <property type="entry name" value="SDRFAMILY"/>
</dbReference>
<dbReference type="Proteomes" id="UP001597389">
    <property type="component" value="Unassembled WGS sequence"/>
</dbReference>
<comment type="function">
    <text evidence="3">Catalyzes the NADPH-dependent reduction of beta-ketoacyl-ACP substrates to beta-hydroxyacyl-ACP products, the first reductive step in the elongation cycle of fatty acid biosynthesis.</text>
</comment>
<gene>
    <name evidence="5" type="primary">fabG</name>
    <name evidence="5" type="ORF">ACFSW8_15990</name>
</gene>
<comment type="catalytic activity">
    <reaction evidence="3">
        <text>a (3R)-hydroxyacyl-[ACP] + NADP(+) = a 3-oxoacyl-[ACP] + NADPH + H(+)</text>
        <dbReference type="Rhea" id="RHEA:17397"/>
        <dbReference type="Rhea" id="RHEA-COMP:9916"/>
        <dbReference type="Rhea" id="RHEA-COMP:9945"/>
        <dbReference type="ChEBI" id="CHEBI:15378"/>
        <dbReference type="ChEBI" id="CHEBI:57783"/>
        <dbReference type="ChEBI" id="CHEBI:58349"/>
        <dbReference type="ChEBI" id="CHEBI:78776"/>
        <dbReference type="ChEBI" id="CHEBI:78827"/>
        <dbReference type="EC" id="1.1.1.100"/>
    </reaction>
</comment>
<keyword evidence="3" id="KW-0444">Lipid biosynthesis</keyword>
<dbReference type="PROSITE" id="PS00061">
    <property type="entry name" value="ADH_SHORT"/>
    <property type="match status" value="1"/>
</dbReference>
<dbReference type="PANTHER" id="PTHR42879">
    <property type="entry name" value="3-OXOACYL-(ACYL-CARRIER-PROTEIN) REDUCTASE"/>
    <property type="match status" value="1"/>
</dbReference>
<dbReference type="InterPro" id="IPR002347">
    <property type="entry name" value="SDR_fam"/>
</dbReference>
<comment type="caution">
    <text evidence="5">The sequence shown here is derived from an EMBL/GenBank/DDBJ whole genome shotgun (WGS) entry which is preliminary data.</text>
</comment>
<dbReference type="RefSeq" id="WP_377178751.1">
    <property type="nucleotide sequence ID" value="NZ_JBHUJB010000079.1"/>
</dbReference>
<dbReference type="Pfam" id="PF13561">
    <property type="entry name" value="adh_short_C2"/>
    <property type="match status" value="1"/>
</dbReference>
<accession>A0ABW4ZFA8</accession>
<dbReference type="NCBIfam" id="NF005559">
    <property type="entry name" value="PRK07231.1"/>
    <property type="match status" value="1"/>
</dbReference>
<keyword evidence="3" id="KW-0275">Fatty acid biosynthesis</keyword>
<comment type="pathway">
    <text evidence="3">Lipid metabolism; fatty acid biosynthesis.</text>
</comment>
<dbReference type="NCBIfam" id="TIGR01830">
    <property type="entry name" value="3oxo_ACP_reduc"/>
    <property type="match status" value="1"/>
</dbReference>
<dbReference type="SUPFAM" id="SSF51735">
    <property type="entry name" value="NAD(P)-binding Rossmann-fold domains"/>
    <property type="match status" value="1"/>
</dbReference>
<keyword evidence="3" id="KW-0443">Lipid metabolism</keyword>
<proteinExistence type="inferred from homology"/>
<protein>
    <recommendedName>
        <fullName evidence="3">3-oxoacyl-[acyl-carrier-protein] reductase</fullName>
        <ecNumber evidence="3">1.1.1.100</ecNumber>
    </recommendedName>
</protein>
<keyword evidence="2 3" id="KW-0560">Oxidoreductase</keyword>
<keyword evidence="6" id="KW-1185">Reference proteome</keyword>
<dbReference type="GO" id="GO:0004316">
    <property type="term" value="F:3-oxoacyl-[acyl-carrier-protein] reductase (NADPH) activity"/>
    <property type="evidence" value="ECO:0007669"/>
    <property type="project" value="UniProtKB-EC"/>
</dbReference>
<dbReference type="Gene3D" id="3.40.50.720">
    <property type="entry name" value="NAD(P)-binding Rossmann-like Domain"/>
    <property type="match status" value="1"/>
</dbReference>
<dbReference type="InterPro" id="IPR011284">
    <property type="entry name" value="3oxo_ACP_reduc"/>
</dbReference>
<evidence type="ECO:0000256" key="3">
    <source>
        <dbReference type="RuleBase" id="RU366074"/>
    </source>
</evidence>
<organism evidence="5 6">
    <name type="scientific">Rubritalea tangerina</name>
    <dbReference type="NCBI Taxonomy" id="430798"/>
    <lineage>
        <taxon>Bacteria</taxon>
        <taxon>Pseudomonadati</taxon>
        <taxon>Verrucomicrobiota</taxon>
        <taxon>Verrucomicrobiia</taxon>
        <taxon>Verrucomicrobiales</taxon>
        <taxon>Rubritaleaceae</taxon>
        <taxon>Rubritalea</taxon>
    </lineage>
</organism>
<dbReference type="CDD" id="cd05333">
    <property type="entry name" value="BKR_SDR_c"/>
    <property type="match status" value="1"/>
</dbReference>
<dbReference type="InterPro" id="IPR057326">
    <property type="entry name" value="KR_dom"/>
</dbReference>
<name>A0ABW4ZFA8_9BACT</name>
<dbReference type="PANTHER" id="PTHR42879:SF2">
    <property type="entry name" value="3-OXOACYL-[ACYL-CARRIER-PROTEIN] REDUCTASE FABG"/>
    <property type="match status" value="1"/>
</dbReference>
<reference evidence="6" key="1">
    <citation type="journal article" date="2019" name="Int. J. Syst. Evol. Microbiol.">
        <title>The Global Catalogue of Microorganisms (GCM) 10K type strain sequencing project: providing services to taxonomists for standard genome sequencing and annotation.</title>
        <authorList>
            <consortium name="The Broad Institute Genomics Platform"/>
            <consortium name="The Broad Institute Genome Sequencing Center for Infectious Disease"/>
            <person name="Wu L."/>
            <person name="Ma J."/>
        </authorList>
    </citation>
    <scope>NUCLEOTIDE SEQUENCE [LARGE SCALE GENOMIC DNA]</scope>
    <source>
        <strain evidence="6">CCUG 57942</strain>
    </source>
</reference>
<evidence type="ECO:0000313" key="5">
    <source>
        <dbReference type="EMBL" id="MFD2160405.1"/>
    </source>
</evidence>
<dbReference type="InterPro" id="IPR036291">
    <property type="entry name" value="NAD(P)-bd_dom_sf"/>
</dbReference>
<dbReference type="SMART" id="SM00822">
    <property type="entry name" value="PKS_KR"/>
    <property type="match status" value="1"/>
</dbReference>
<keyword evidence="3" id="KW-0521">NADP</keyword>
<dbReference type="PRINTS" id="PR00081">
    <property type="entry name" value="GDHRDH"/>
</dbReference>
<sequence>MARFQDKVVVVTGAGRGIGKAIARAFAAEGAKVAVISRSEGSCQGAAEAINAEFPESAKAYALDVADFESVQEAGKQILADFGGINILVNNAGVTRDGLLMRMKDSDWDTVLDTNLKGAFNTVKAFQRTLMKAQDPRIINLASVIGLIGNAGQANYAASKAGLIGFTKSLAKELAGRKVCCNAIAPGFITTDMTSELDEKVRESILTNIPLKEFGETEDIANLTLFLASPEARYITGQVVACDGGMTM</sequence>
<dbReference type="EC" id="1.1.1.100" evidence="3"/>
<comment type="subunit">
    <text evidence="3">Homotetramer.</text>
</comment>
<dbReference type="InterPro" id="IPR020904">
    <property type="entry name" value="Sc_DH/Rdtase_CS"/>
</dbReference>
<evidence type="ECO:0000256" key="1">
    <source>
        <dbReference type="ARBA" id="ARBA00006484"/>
    </source>
</evidence>